<evidence type="ECO:0000256" key="1">
    <source>
        <dbReference type="ARBA" id="ARBA00009469"/>
    </source>
</evidence>
<dbReference type="PROSITE" id="PS00975">
    <property type="entry name" value="NMT_1"/>
    <property type="match status" value="1"/>
</dbReference>
<evidence type="ECO:0000259" key="7">
    <source>
        <dbReference type="Pfam" id="PF01233"/>
    </source>
</evidence>
<dbReference type="SUPFAM" id="SSF55729">
    <property type="entry name" value="Acyl-CoA N-acyltransferases (Nat)"/>
    <property type="match status" value="2"/>
</dbReference>
<dbReference type="InterPro" id="IPR022676">
    <property type="entry name" value="NMT_N"/>
</dbReference>
<feature type="domain" description="Glycylpeptide N-tetradecanoyltransferase N-terminal" evidence="7">
    <location>
        <begin position="1"/>
        <end position="108"/>
    </location>
</feature>
<keyword evidence="4 5" id="KW-0012">Acyltransferase</keyword>
<dbReference type="FunFam" id="3.40.630.170:FF:000003">
    <property type="entry name" value="Glycylpeptide N-tetradecanoyltransferase"/>
    <property type="match status" value="1"/>
</dbReference>
<dbReference type="Pfam" id="PF01233">
    <property type="entry name" value="NMT"/>
    <property type="match status" value="1"/>
</dbReference>
<dbReference type="PIRSF" id="PIRSF015892">
    <property type="entry name" value="N-myristl_transf"/>
    <property type="match status" value="1"/>
</dbReference>
<evidence type="ECO:0000256" key="5">
    <source>
        <dbReference type="RuleBase" id="RU000586"/>
    </source>
</evidence>
<organism evidence="9">
    <name type="scientific">Homalodisca liturata</name>
    <dbReference type="NCBI Taxonomy" id="320908"/>
    <lineage>
        <taxon>Eukaryota</taxon>
        <taxon>Metazoa</taxon>
        <taxon>Ecdysozoa</taxon>
        <taxon>Arthropoda</taxon>
        <taxon>Hexapoda</taxon>
        <taxon>Insecta</taxon>
        <taxon>Pterygota</taxon>
        <taxon>Neoptera</taxon>
        <taxon>Paraneoptera</taxon>
        <taxon>Hemiptera</taxon>
        <taxon>Auchenorrhyncha</taxon>
        <taxon>Membracoidea</taxon>
        <taxon>Cicadellidae</taxon>
        <taxon>Cicadellinae</taxon>
        <taxon>Proconiini</taxon>
        <taxon>Homalodisca</taxon>
    </lineage>
</organism>
<comment type="similarity">
    <text evidence="1 6">Belongs to the NMT family.</text>
</comment>
<sequence length="309" mass="35771">MFRFDYPPQFLKWALQPPGWLKDWHCGVRVTKNGRLVGFISAVPATLSIYNQTQKMVEINFLCVHKKLRSKRVAPVLIREITRRVNQTGIFQAVYTAGVVLPKPLGTCRYWHRSLNPKKLIEVKFSHLSRNMTMQRTLKLYKLPDNTRTPGFRKLTADDVPKAHKLLADYLSRFDLVPLFSEEEFRHWFLPQPGIVDSYIVENDGNVTDMVSFYTLPSTVMHHPVHRTLKAAYSFYNVSMKTPWVDLMQDALISAKNAGFDVFNALDLMENKEFLETLKFGIGDGNLQYYLYNWRCPPVAPNKIGLVLQ</sequence>
<dbReference type="InterPro" id="IPR016181">
    <property type="entry name" value="Acyl_CoA_acyltransferase"/>
</dbReference>
<evidence type="ECO:0000256" key="6">
    <source>
        <dbReference type="RuleBase" id="RU004178"/>
    </source>
</evidence>
<evidence type="ECO:0000256" key="4">
    <source>
        <dbReference type="ARBA" id="ARBA00023315"/>
    </source>
</evidence>
<dbReference type="Pfam" id="PF02799">
    <property type="entry name" value="NMT_C"/>
    <property type="match status" value="1"/>
</dbReference>
<dbReference type="PANTHER" id="PTHR11377">
    <property type="entry name" value="N-MYRISTOYL TRANSFERASE"/>
    <property type="match status" value="1"/>
</dbReference>
<dbReference type="InterPro" id="IPR022677">
    <property type="entry name" value="NMT_C"/>
</dbReference>
<comment type="function">
    <text evidence="5">Adds a myristoyl group to the N-terminal glycine residue of certain cellular proteins.</text>
</comment>
<reference evidence="9" key="1">
    <citation type="submission" date="2015-11" db="EMBL/GenBank/DDBJ databases">
        <title>De novo transcriptome assembly of four potential Pierce s Disease insect vectors from Arizona vineyards.</title>
        <authorList>
            <person name="Tassone E.E."/>
        </authorList>
    </citation>
    <scope>NUCLEOTIDE SEQUENCE</scope>
</reference>
<dbReference type="PROSITE" id="PS00976">
    <property type="entry name" value="NMT_2"/>
    <property type="match status" value="1"/>
</dbReference>
<comment type="catalytic activity">
    <reaction evidence="5">
        <text>N-terminal glycyl-[protein] + tetradecanoyl-CoA = N-tetradecanoylglycyl-[protein] + CoA + H(+)</text>
        <dbReference type="Rhea" id="RHEA:15521"/>
        <dbReference type="Rhea" id="RHEA-COMP:12666"/>
        <dbReference type="Rhea" id="RHEA-COMP:12667"/>
        <dbReference type="ChEBI" id="CHEBI:15378"/>
        <dbReference type="ChEBI" id="CHEBI:57287"/>
        <dbReference type="ChEBI" id="CHEBI:57385"/>
        <dbReference type="ChEBI" id="CHEBI:64723"/>
        <dbReference type="ChEBI" id="CHEBI:133050"/>
        <dbReference type="EC" id="2.3.1.97"/>
    </reaction>
</comment>
<proteinExistence type="inferred from homology"/>
<dbReference type="EMBL" id="GECU01026556">
    <property type="protein sequence ID" value="JAS81150.1"/>
    <property type="molecule type" value="Transcribed_RNA"/>
</dbReference>
<dbReference type="AlphaFoldDB" id="A0A1B6I2M8"/>
<evidence type="ECO:0000256" key="2">
    <source>
        <dbReference type="ARBA" id="ARBA00012923"/>
    </source>
</evidence>
<accession>A0A1B6I2M8</accession>
<dbReference type="CDD" id="cd04301">
    <property type="entry name" value="NAT_SF"/>
    <property type="match status" value="1"/>
</dbReference>
<dbReference type="GO" id="GO:0005737">
    <property type="term" value="C:cytoplasm"/>
    <property type="evidence" value="ECO:0007669"/>
    <property type="project" value="TreeGrafter"/>
</dbReference>
<gene>
    <name evidence="9" type="ORF">g.45782</name>
</gene>
<name>A0A1B6I2M8_9HEMI</name>
<dbReference type="GO" id="GO:0004379">
    <property type="term" value="F:glycylpeptide N-tetradecanoyltransferase activity"/>
    <property type="evidence" value="ECO:0007669"/>
    <property type="project" value="UniProtKB-EC"/>
</dbReference>
<keyword evidence="3 5" id="KW-0808">Transferase</keyword>
<dbReference type="InterPro" id="IPR022678">
    <property type="entry name" value="NMT_CS"/>
</dbReference>
<evidence type="ECO:0000313" key="9">
    <source>
        <dbReference type="EMBL" id="JAS81150.1"/>
    </source>
</evidence>
<protein>
    <recommendedName>
        <fullName evidence="2 5">Glycylpeptide N-tetradecanoyltransferase</fullName>
        <ecNumber evidence="2 5">2.3.1.97</ecNumber>
    </recommendedName>
</protein>
<dbReference type="PANTHER" id="PTHR11377:SF5">
    <property type="entry name" value="GLYCYLPEPTIDE N-TETRADECANOYLTRANSFERASE"/>
    <property type="match status" value="1"/>
</dbReference>
<dbReference type="EC" id="2.3.1.97" evidence="2 5"/>
<dbReference type="InterPro" id="IPR000903">
    <property type="entry name" value="NMT"/>
</dbReference>
<feature type="domain" description="Glycylpeptide N-tetradecanoyltransferase C-terminal" evidence="8">
    <location>
        <begin position="122"/>
        <end position="300"/>
    </location>
</feature>
<dbReference type="Gene3D" id="3.40.630.170">
    <property type="match status" value="1"/>
</dbReference>
<evidence type="ECO:0000259" key="8">
    <source>
        <dbReference type="Pfam" id="PF02799"/>
    </source>
</evidence>
<evidence type="ECO:0000256" key="3">
    <source>
        <dbReference type="ARBA" id="ARBA00022679"/>
    </source>
</evidence>